<gene>
    <name evidence="8" type="ORF">CEP51_011290</name>
</gene>
<feature type="transmembrane region" description="Helical" evidence="7">
    <location>
        <begin position="366"/>
        <end position="386"/>
    </location>
</feature>
<feature type="transmembrane region" description="Helical" evidence="7">
    <location>
        <begin position="121"/>
        <end position="149"/>
    </location>
</feature>
<feature type="transmembrane region" description="Helical" evidence="7">
    <location>
        <begin position="266"/>
        <end position="291"/>
    </location>
</feature>
<sequence length="503" mass="54224">MTAKEKQAMGQGPEPSPKPESIIGDVIVMEKPFSVWSAMAIGASTTNTAIGVILTIGSITASGGSITLFWGFLLMALVGLACATSLSELASALPDAGGQYIWVAALSPPGPRRFLSYATALFSWAGAVCTGASVCVVAPSLLFSLGSLLNPSFQQDPWMGFVAYQVTNLVTLILSAFEHLLPKITKGILTFTMCLLVALFVALFAATDERRPAKEIFTDFYNISGWSNGVAFLIGQNGLNWGFSCLDAIVHIAEEIPNPSTNVPKALILTITIGFVTGLPIVLAFCINQTNYETQSSTMATLYVAFGESKAAAIAFQIAIFLSTVGAMWGIHVWQSRLAWTIGLNKGFPFSKHIGKVMGAPFHTPIYALIWSAGFTSLLGFIYLASQTAFNSLVSAGILLQYASYAVPIVLLLIRGRSNLQHGPFWYPRLGLLANIIFLCWAPIALVFYCFPYALPVEAGTMNYISVVLAIVGLLVVFFWYTYARKHFSFPELGASRCITEVM</sequence>
<dbReference type="GO" id="GO:0016020">
    <property type="term" value="C:membrane"/>
    <property type="evidence" value="ECO:0007669"/>
    <property type="project" value="UniProtKB-SubCell"/>
</dbReference>
<evidence type="ECO:0000313" key="9">
    <source>
        <dbReference type="Proteomes" id="UP000287972"/>
    </source>
</evidence>
<feature type="transmembrane region" description="Helical" evidence="7">
    <location>
        <begin position="35"/>
        <end position="56"/>
    </location>
</feature>
<dbReference type="InterPro" id="IPR002293">
    <property type="entry name" value="AA/rel_permease1"/>
</dbReference>
<feature type="transmembrane region" description="Helical" evidence="7">
    <location>
        <begin position="68"/>
        <end position="86"/>
    </location>
</feature>
<dbReference type="Pfam" id="PF13520">
    <property type="entry name" value="AA_permease_2"/>
    <property type="match status" value="1"/>
</dbReference>
<proteinExistence type="predicted"/>
<keyword evidence="9" id="KW-1185">Reference proteome</keyword>
<comment type="subcellular location">
    <subcellularLocation>
        <location evidence="1">Membrane</location>
        <topology evidence="1">Multi-pass membrane protein</topology>
    </subcellularLocation>
</comment>
<dbReference type="EMBL" id="NKCL01000378">
    <property type="protein sequence ID" value="RSL74974.1"/>
    <property type="molecule type" value="Genomic_DNA"/>
</dbReference>
<evidence type="ECO:0000256" key="5">
    <source>
        <dbReference type="ARBA" id="ARBA00023136"/>
    </source>
</evidence>
<dbReference type="PIRSF" id="PIRSF006060">
    <property type="entry name" value="AA_transporter"/>
    <property type="match status" value="1"/>
</dbReference>
<protein>
    <recommendedName>
        <fullName evidence="10">Choline transport protein</fullName>
    </recommendedName>
</protein>
<feature type="transmembrane region" description="Helical" evidence="7">
    <location>
        <begin position="426"/>
        <end position="455"/>
    </location>
</feature>
<evidence type="ECO:0000256" key="7">
    <source>
        <dbReference type="SAM" id="Phobius"/>
    </source>
</evidence>
<feature type="transmembrane region" description="Helical" evidence="7">
    <location>
        <begin position="461"/>
        <end position="483"/>
    </location>
</feature>
<feature type="transmembrane region" description="Helical" evidence="7">
    <location>
        <begin position="311"/>
        <end position="331"/>
    </location>
</feature>
<feature type="transmembrane region" description="Helical" evidence="7">
    <location>
        <begin position="187"/>
        <end position="206"/>
    </location>
</feature>
<dbReference type="GO" id="GO:0022857">
    <property type="term" value="F:transmembrane transporter activity"/>
    <property type="evidence" value="ECO:0007669"/>
    <property type="project" value="InterPro"/>
</dbReference>
<feature type="transmembrane region" description="Helical" evidence="7">
    <location>
        <begin position="392"/>
        <end position="414"/>
    </location>
</feature>
<keyword evidence="3 7" id="KW-0812">Transmembrane</keyword>
<dbReference type="PANTHER" id="PTHR45649:SF7">
    <property type="entry name" value="CHOLINE TRANSPORT PROTEIN"/>
    <property type="match status" value="1"/>
</dbReference>
<keyword evidence="5 7" id="KW-0472">Membrane</keyword>
<dbReference type="AlphaFoldDB" id="A0A428RBQ2"/>
<evidence type="ECO:0000313" key="8">
    <source>
        <dbReference type="EMBL" id="RSL74974.1"/>
    </source>
</evidence>
<evidence type="ECO:0000256" key="1">
    <source>
        <dbReference type="ARBA" id="ARBA00004141"/>
    </source>
</evidence>
<feature type="region of interest" description="Disordered" evidence="6">
    <location>
        <begin position="1"/>
        <end position="21"/>
    </location>
</feature>
<name>A0A428RBQ2_9HYPO</name>
<evidence type="ECO:0000256" key="2">
    <source>
        <dbReference type="ARBA" id="ARBA00022448"/>
    </source>
</evidence>
<evidence type="ECO:0000256" key="3">
    <source>
        <dbReference type="ARBA" id="ARBA00022692"/>
    </source>
</evidence>
<evidence type="ECO:0008006" key="10">
    <source>
        <dbReference type="Google" id="ProtNLM"/>
    </source>
</evidence>
<evidence type="ECO:0000256" key="4">
    <source>
        <dbReference type="ARBA" id="ARBA00022989"/>
    </source>
</evidence>
<reference evidence="8 9" key="1">
    <citation type="submission" date="2017-06" db="EMBL/GenBank/DDBJ databases">
        <title>Comparative genomic analysis of Ambrosia Fusariam Clade fungi.</title>
        <authorList>
            <person name="Stajich J.E."/>
            <person name="Carrillo J."/>
            <person name="Kijimoto T."/>
            <person name="Eskalen A."/>
            <person name="O'Donnell K."/>
            <person name="Kasson M."/>
        </authorList>
    </citation>
    <scope>NUCLEOTIDE SEQUENCE [LARGE SCALE GENOMIC DNA]</scope>
    <source>
        <strain evidence="8 9">NRRL62606</strain>
    </source>
</reference>
<dbReference type="Gene3D" id="1.20.1740.10">
    <property type="entry name" value="Amino acid/polyamine transporter I"/>
    <property type="match status" value="1"/>
</dbReference>
<dbReference type="Proteomes" id="UP000287972">
    <property type="component" value="Unassembled WGS sequence"/>
</dbReference>
<organism evidence="8 9">
    <name type="scientific">Fusarium floridanum</name>
    <dbReference type="NCBI Taxonomy" id="1325733"/>
    <lineage>
        <taxon>Eukaryota</taxon>
        <taxon>Fungi</taxon>
        <taxon>Dikarya</taxon>
        <taxon>Ascomycota</taxon>
        <taxon>Pezizomycotina</taxon>
        <taxon>Sordariomycetes</taxon>
        <taxon>Hypocreomycetidae</taxon>
        <taxon>Hypocreales</taxon>
        <taxon>Nectriaceae</taxon>
        <taxon>Fusarium</taxon>
        <taxon>Fusarium solani species complex</taxon>
    </lineage>
</organism>
<dbReference type="PANTHER" id="PTHR45649">
    <property type="entry name" value="AMINO-ACID PERMEASE BAT1"/>
    <property type="match status" value="1"/>
</dbReference>
<keyword evidence="2" id="KW-0813">Transport</keyword>
<accession>A0A428RBQ2</accession>
<comment type="caution">
    <text evidence="8">The sequence shown here is derived from an EMBL/GenBank/DDBJ whole genome shotgun (WGS) entry which is preliminary data.</text>
</comment>
<keyword evidence="4 7" id="KW-1133">Transmembrane helix</keyword>
<evidence type="ECO:0000256" key="6">
    <source>
        <dbReference type="SAM" id="MobiDB-lite"/>
    </source>
</evidence>
<feature type="transmembrane region" description="Helical" evidence="7">
    <location>
        <begin position="161"/>
        <end position="181"/>
    </location>
</feature>